<feature type="compositionally biased region" description="Basic and acidic residues" evidence="1">
    <location>
        <begin position="21"/>
        <end position="30"/>
    </location>
</feature>
<sequence length="83" mass="9690">MVARLAEEAVKKQNLKRQGKRDKADKDVDKETNTFDKELDALQTRFLECNEECGLLLFNVLQEFSMMKETNLALFSNEVYSRL</sequence>
<evidence type="ECO:0000256" key="1">
    <source>
        <dbReference type="SAM" id="MobiDB-lite"/>
    </source>
</evidence>
<dbReference type="Proteomes" id="UP000286097">
    <property type="component" value="Unassembled WGS sequence"/>
</dbReference>
<proteinExistence type="predicted"/>
<evidence type="ECO:0008006" key="4">
    <source>
        <dbReference type="Google" id="ProtNLM"/>
    </source>
</evidence>
<dbReference type="VEuPathDB" id="FungiDB:DD237_001105"/>
<dbReference type="EMBL" id="QKXF01000098">
    <property type="protein sequence ID" value="RQM17302.1"/>
    <property type="molecule type" value="Genomic_DNA"/>
</dbReference>
<comment type="caution">
    <text evidence="2">The sequence shown here is derived from an EMBL/GenBank/DDBJ whole genome shotgun (WGS) entry which is preliminary data.</text>
</comment>
<organism evidence="2 3">
    <name type="scientific">Peronospora effusa</name>
    <dbReference type="NCBI Taxonomy" id="542832"/>
    <lineage>
        <taxon>Eukaryota</taxon>
        <taxon>Sar</taxon>
        <taxon>Stramenopiles</taxon>
        <taxon>Oomycota</taxon>
        <taxon>Peronosporomycetes</taxon>
        <taxon>Peronosporales</taxon>
        <taxon>Peronosporaceae</taxon>
        <taxon>Peronospora</taxon>
    </lineage>
</organism>
<protein>
    <recommendedName>
        <fullName evidence="4">BAR domain-containing protein</fullName>
    </recommendedName>
</protein>
<feature type="compositionally biased region" description="Basic and acidic residues" evidence="1">
    <location>
        <begin position="1"/>
        <end position="11"/>
    </location>
</feature>
<name>A0A425CJW1_9STRA</name>
<evidence type="ECO:0000313" key="3">
    <source>
        <dbReference type="Proteomes" id="UP000286097"/>
    </source>
</evidence>
<evidence type="ECO:0000313" key="2">
    <source>
        <dbReference type="EMBL" id="RQM17302.1"/>
    </source>
</evidence>
<feature type="region of interest" description="Disordered" evidence="1">
    <location>
        <begin position="1"/>
        <end position="30"/>
    </location>
</feature>
<reference evidence="2 3" key="1">
    <citation type="submission" date="2018-06" db="EMBL/GenBank/DDBJ databases">
        <title>Comparative genomics of downy mildews reveals potential adaptations to biotrophy.</title>
        <authorList>
            <person name="Fletcher K."/>
            <person name="Klosterman S.J."/>
            <person name="Derevnina L."/>
            <person name="Martin F."/>
            <person name="Koike S."/>
            <person name="Reyes Chin-Wo S."/>
            <person name="Mou B."/>
            <person name="Michelmore R."/>
        </authorList>
    </citation>
    <scope>NUCLEOTIDE SEQUENCE [LARGE SCALE GENOMIC DNA]</scope>
    <source>
        <strain evidence="2 3">R13</strain>
    </source>
</reference>
<dbReference type="AlphaFoldDB" id="A0A425CJW1"/>
<gene>
    <name evidence="2" type="ORF">DD237_001105</name>
</gene>
<accession>A0A425CJW1</accession>